<protein>
    <recommendedName>
        <fullName evidence="4">DUF4252 domain-containing protein</fullName>
    </recommendedName>
</protein>
<name>A0A7W8E265_9BACT</name>
<sequence>MRMLRVLAPSVLAFTFATVSGFAGAQAPVTRVAPPTFSDLADQPATHTGFVFDRSMMQVAQGFLASGGLDAQRAAAAVTSISFDTYRYARPAFYTPEAMAALVESYHAAGWKHLVNGNQSPANSAQPKTNVTDLWLHFSGADIDDVTVLIRSPRDMNVIQVAGDLRPLDLIHLSGHFGIPKVDPNAVMVPAPNGR</sequence>
<keyword evidence="1" id="KW-0732">Signal</keyword>
<feature type="signal peptide" evidence="1">
    <location>
        <begin position="1"/>
        <end position="25"/>
    </location>
</feature>
<dbReference type="EMBL" id="JACHIP010000001">
    <property type="protein sequence ID" value="MBB5055864.1"/>
    <property type="molecule type" value="Genomic_DNA"/>
</dbReference>
<evidence type="ECO:0000313" key="3">
    <source>
        <dbReference type="Proteomes" id="UP000540989"/>
    </source>
</evidence>
<gene>
    <name evidence="2" type="ORF">HDF16_000533</name>
</gene>
<comment type="caution">
    <text evidence="2">The sequence shown here is derived from an EMBL/GenBank/DDBJ whole genome shotgun (WGS) entry which is preliminary data.</text>
</comment>
<evidence type="ECO:0000313" key="2">
    <source>
        <dbReference type="EMBL" id="MBB5055864.1"/>
    </source>
</evidence>
<keyword evidence="3" id="KW-1185">Reference proteome</keyword>
<organism evidence="2 3">
    <name type="scientific">Granulicella aggregans</name>
    <dbReference type="NCBI Taxonomy" id="474949"/>
    <lineage>
        <taxon>Bacteria</taxon>
        <taxon>Pseudomonadati</taxon>
        <taxon>Acidobacteriota</taxon>
        <taxon>Terriglobia</taxon>
        <taxon>Terriglobales</taxon>
        <taxon>Acidobacteriaceae</taxon>
        <taxon>Granulicella</taxon>
    </lineage>
</organism>
<dbReference type="AlphaFoldDB" id="A0A7W8E265"/>
<proteinExistence type="predicted"/>
<evidence type="ECO:0008006" key="4">
    <source>
        <dbReference type="Google" id="ProtNLM"/>
    </source>
</evidence>
<evidence type="ECO:0000256" key="1">
    <source>
        <dbReference type="SAM" id="SignalP"/>
    </source>
</evidence>
<dbReference type="RefSeq" id="WP_221312434.1">
    <property type="nucleotide sequence ID" value="NZ_JACHIP010000001.1"/>
</dbReference>
<accession>A0A7W8E265</accession>
<feature type="chain" id="PRO_5030517909" description="DUF4252 domain-containing protein" evidence="1">
    <location>
        <begin position="26"/>
        <end position="195"/>
    </location>
</feature>
<reference evidence="2 3" key="1">
    <citation type="submission" date="2020-08" db="EMBL/GenBank/DDBJ databases">
        <title>Genomic Encyclopedia of Type Strains, Phase IV (KMG-V): Genome sequencing to study the core and pangenomes of soil and plant-associated prokaryotes.</title>
        <authorList>
            <person name="Whitman W."/>
        </authorList>
    </citation>
    <scope>NUCLEOTIDE SEQUENCE [LARGE SCALE GENOMIC DNA]</scope>
    <source>
        <strain evidence="2 3">M8UP14</strain>
    </source>
</reference>
<dbReference type="Proteomes" id="UP000540989">
    <property type="component" value="Unassembled WGS sequence"/>
</dbReference>